<gene>
    <name evidence="1" type="ORF">FB45DRAFT_496574</name>
</gene>
<dbReference type="PANTHER" id="PTHR35204">
    <property type="entry name" value="YALI0A21131P"/>
    <property type="match status" value="1"/>
</dbReference>
<proteinExistence type="predicted"/>
<sequence>MSDLALTGTLEWVRAAAHRSFSPQPHLTLLYSSMVTYYHPRLVSLHADRAGRAMNSHRINNISLEDAMSIVQEVEQVVVRLRGWGSNIWGGIATDIVEYWSDRVLQLEAYLLNASDANTNATAAIPAIRTLAYSLLNPYMQPGSTPNASAWDLFFGNPMQFDNMTALDRCTFQMTGFLSQMQMTPQEQLLQRSIETVLARLCHDVRLSSHPVRTLNLL</sequence>
<evidence type="ECO:0000313" key="2">
    <source>
        <dbReference type="Proteomes" id="UP001221142"/>
    </source>
</evidence>
<accession>A0AAD7FQF0</accession>
<dbReference type="AlphaFoldDB" id="A0AAD7FQF0"/>
<evidence type="ECO:0000313" key="1">
    <source>
        <dbReference type="EMBL" id="KAJ7632212.1"/>
    </source>
</evidence>
<dbReference type="PANTHER" id="PTHR35204:SF1">
    <property type="entry name" value="ENTEROTOXIN"/>
    <property type="match status" value="1"/>
</dbReference>
<organism evidence="1 2">
    <name type="scientific">Roridomyces roridus</name>
    <dbReference type="NCBI Taxonomy" id="1738132"/>
    <lineage>
        <taxon>Eukaryota</taxon>
        <taxon>Fungi</taxon>
        <taxon>Dikarya</taxon>
        <taxon>Basidiomycota</taxon>
        <taxon>Agaricomycotina</taxon>
        <taxon>Agaricomycetes</taxon>
        <taxon>Agaricomycetidae</taxon>
        <taxon>Agaricales</taxon>
        <taxon>Marasmiineae</taxon>
        <taxon>Mycenaceae</taxon>
        <taxon>Roridomyces</taxon>
    </lineage>
</organism>
<protein>
    <submittedName>
        <fullName evidence="1">Uncharacterized protein</fullName>
    </submittedName>
</protein>
<dbReference type="Proteomes" id="UP001221142">
    <property type="component" value="Unassembled WGS sequence"/>
</dbReference>
<reference evidence="1" key="1">
    <citation type="submission" date="2023-03" db="EMBL/GenBank/DDBJ databases">
        <title>Massive genome expansion in bonnet fungi (Mycena s.s.) driven by repeated elements and novel gene families across ecological guilds.</title>
        <authorList>
            <consortium name="Lawrence Berkeley National Laboratory"/>
            <person name="Harder C.B."/>
            <person name="Miyauchi S."/>
            <person name="Viragh M."/>
            <person name="Kuo A."/>
            <person name="Thoen E."/>
            <person name="Andreopoulos B."/>
            <person name="Lu D."/>
            <person name="Skrede I."/>
            <person name="Drula E."/>
            <person name="Henrissat B."/>
            <person name="Morin E."/>
            <person name="Kohler A."/>
            <person name="Barry K."/>
            <person name="LaButti K."/>
            <person name="Morin E."/>
            <person name="Salamov A."/>
            <person name="Lipzen A."/>
            <person name="Mereny Z."/>
            <person name="Hegedus B."/>
            <person name="Baldrian P."/>
            <person name="Stursova M."/>
            <person name="Weitz H."/>
            <person name="Taylor A."/>
            <person name="Grigoriev I.V."/>
            <person name="Nagy L.G."/>
            <person name="Martin F."/>
            <person name="Kauserud H."/>
        </authorList>
    </citation>
    <scope>NUCLEOTIDE SEQUENCE</scope>
    <source>
        <strain evidence="1">9284</strain>
    </source>
</reference>
<keyword evidence="2" id="KW-1185">Reference proteome</keyword>
<comment type="caution">
    <text evidence="1">The sequence shown here is derived from an EMBL/GenBank/DDBJ whole genome shotgun (WGS) entry which is preliminary data.</text>
</comment>
<dbReference type="InterPro" id="IPR038921">
    <property type="entry name" value="YOR389W-like"/>
</dbReference>
<name>A0AAD7FQF0_9AGAR</name>
<dbReference type="EMBL" id="JARKIF010000008">
    <property type="protein sequence ID" value="KAJ7632212.1"/>
    <property type="molecule type" value="Genomic_DNA"/>
</dbReference>